<gene>
    <name evidence="2" type="ORF">NW762_011640</name>
</gene>
<dbReference type="Proteomes" id="UP001152049">
    <property type="component" value="Unassembled WGS sequence"/>
</dbReference>
<proteinExistence type="predicted"/>
<name>A0A9W8RS24_9HYPO</name>
<evidence type="ECO:0000313" key="3">
    <source>
        <dbReference type="Proteomes" id="UP001152049"/>
    </source>
</evidence>
<dbReference type="OrthoDB" id="4158087at2759"/>
<organism evidence="2 3">
    <name type="scientific">Fusarium torreyae</name>
    <dbReference type="NCBI Taxonomy" id="1237075"/>
    <lineage>
        <taxon>Eukaryota</taxon>
        <taxon>Fungi</taxon>
        <taxon>Dikarya</taxon>
        <taxon>Ascomycota</taxon>
        <taxon>Pezizomycotina</taxon>
        <taxon>Sordariomycetes</taxon>
        <taxon>Hypocreomycetidae</taxon>
        <taxon>Hypocreales</taxon>
        <taxon>Nectriaceae</taxon>
        <taxon>Fusarium</taxon>
    </lineage>
</organism>
<evidence type="ECO:0000313" key="2">
    <source>
        <dbReference type="EMBL" id="KAJ4250990.1"/>
    </source>
</evidence>
<reference evidence="2" key="1">
    <citation type="submission" date="2022-09" db="EMBL/GenBank/DDBJ databases">
        <title>Fusarium specimens isolated from Avocado Roots.</title>
        <authorList>
            <person name="Stajich J."/>
            <person name="Roper C."/>
            <person name="Heimlech-Rivalta G."/>
        </authorList>
    </citation>
    <scope>NUCLEOTIDE SEQUENCE</scope>
    <source>
        <strain evidence="2">CF00136</strain>
    </source>
</reference>
<sequence>MMNSADLLTVLVKFGSYSAGVDRSKSWFSYSLQSAPMMHSTLALTAVLWKAEYSGLQLSVQVEGIRQKGEAMREIQAQLGKASSVNDLSNMSFIMSTMSTLAIAAVCDGDFEAAEMHLGGVHVFVNSRGGRGSFDEEFVLGKSVDL</sequence>
<dbReference type="InterPro" id="IPR021858">
    <property type="entry name" value="Fun_TF"/>
</dbReference>
<protein>
    <submittedName>
        <fullName evidence="2">Uncharacterized protein</fullName>
    </submittedName>
</protein>
<evidence type="ECO:0000256" key="1">
    <source>
        <dbReference type="ARBA" id="ARBA00023242"/>
    </source>
</evidence>
<dbReference type="EMBL" id="JAOQAZ010000029">
    <property type="protein sequence ID" value="KAJ4250990.1"/>
    <property type="molecule type" value="Genomic_DNA"/>
</dbReference>
<keyword evidence="1" id="KW-0539">Nucleus</keyword>
<dbReference type="AlphaFoldDB" id="A0A9W8RS24"/>
<comment type="caution">
    <text evidence="2">The sequence shown here is derived from an EMBL/GenBank/DDBJ whole genome shotgun (WGS) entry which is preliminary data.</text>
</comment>
<dbReference type="Pfam" id="PF11951">
    <property type="entry name" value="Fungal_trans_2"/>
    <property type="match status" value="1"/>
</dbReference>
<keyword evidence="3" id="KW-1185">Reference proteome</keyword>
<accession>A0A9W8RS24</accession>